<dbReference type="InterPro" id="IPR015330">
    <property type="entry name" value="DNA_primase/pol_bifunc_N"/>
</dbReference>
<name>A0A0Q0TXV9_9CORY</name>
<dbReference type="AlphaFoldDB" id="A0A0Q0TXV9"/>
<dbReference type="Proteomes" id="UP000050517">
    <property type="component" value="Unassembled WGS sequence"/>
</dbReference>
<proteinExistence type="predicted"/>
<feature type="compositionally biased region" description="Basic and acidic residues" evidence="1">
    <location>
        <begin position="27"/>
        <end position="39"/>
    </location>
</feature>
<organism evidence="3 4">
    <name type="scientific">Corynebacterium oculi</name>
    <dbReference type="NCBI Taxonomy" id="1544416"/>
    <lineage>
        <taxon>Bacteria</taxon>
        <taxon>Bacillati</taxon>
        <taxon>Actinomycetota</taxon>
        <taxon>Actinomycetes</taxon>
        <taxon>Mycobacteriales</taxon>
        <taxon>Corynebacteriaceae</taxon>
        <taxon>Corynebacterium</taxon>
    </lineage>
</organism>
<gene>
    <name evidence="3" type="ORF">Cocul_01964</name>
</gene>
<sequence>MLLTTPCKICGQDMATTWQPGHPAPTHHPECDTHPAEEKVRAPHPRLGQLAHAAHRATLLMARAAPTAADSPQWVEFDQACADLHTIQRRVLHVDLPKAAMYYATACGWPVFPLKPGGKAPLTPRCFKDASRDPGQVAAWWGEHPEANIGLLCGEHFAVIDVDVPYIENQWWDIAADEGLHVYALAATASGGTHAYILPADGPAKNGVGVFGPKIDYRTTGGYVVAPYSRRADGPVWSWQIPPANVIQPAKKAG</sequence>
<accession>A0A0Q0TXV9</accession>
<feature type="region of interest" description="Disordered" evidence="1">
    <location>
        <begin position="20"/>
        <end position="39"/>
    </location>
</feature>
<dbReference type="PATRIC" id="fig|1544416.3.peg.1962"/>
<comment type="caution">
    <text evidence="3">The sequence shown here is derived from an EMBL/GenBank/DDBJ whole genome shotgun (WGS) entry which is preliminary data.</text>
</comment>
<dbReference type="Pfam" id="PF09250">
    <property type="entry name" value="Prim-Pol"/>
    <property type="match status" value="1"/>
</dbReference>
<dbReference type="EMBL" id="LKST01000003">
    <property type="protein sequence ID" value="KQB83888.1"/>
    <property type="molecule type" value="Genomic_DNA"/>
</dbReference>
<feature type="domain" description="DNA primase/polymerase bifunctional N-terminal" evidence="2">
    <location>
        <begin position="100"/>
        <end position="254"/>
    </location>
</feature>
<evidence type="ECO:0000259" key="2">
    <source>
        <dbReference type="SMART" id="SM00943"/>
    </source>
</evidence>
<dbReference type="CDD" id="cd04859">
    <property type="entry name" value="Prim_Pol"/>
    <property type="match status" value="1"/>
</dbReference>
<dbReference type="SUPFAM" id="SSF56747">
    <property type="entry name" value="Prim-pol domain"/>
    <property type="match status" value="1"/>
</dbReference>
<evidence type="ECO:0000313" key="4">
    <source>
        <dbReference type="Proteomes" id="UP000050517"/>
    </source>
</evidence>
<evidence type="ECO:0000256" key="1">
    <source>
        <dbReference type="SAM" id="MobiDB-lite"/>
    </source>
</evidence>
<protein>
    <recommendedName>
        <fullName evidence="2">DNA primase/polymerase bifunctional N-terminal domain-containing protein</fullName>
    </recommendedName>
</protein>
<evidence type="ECO:0000313" key="3">
    <source>
        <dbReference type="EMBL" id="KQB83888.1"/>
    </source>
</evidence>
<keyword evidence="4" id="KW-1185">Reference proteome</keyword>
<dbReference type="STRING" id="1544416.Cocul_01964"/>
<reference evidence="3 4" key="1">
    <citation type="submission" date="2015-10" db="EMBL/GenBank/DDBJ databases">
        <title>Corynebacteirum lowii and Corynebacterium oculi species nova, derived from human clinical disease and and emended description of Corynebacterium mastiditis.</title>
        <authorList>
            <person name="Bernard K."/>
            <person name="Pacheco A.L."/>
            <person name="Mcdougall C."/>
            <person name="Burtx T."/>
            <person name="Weibe D."/>
            <person name="Tyler S."/>
            <person name="Olson A.B."/>
            <person name="Cnockaert M."/>
            <person name="Eguchi H."/>
            <person name="Kuwahara T."/>
            <person name="Nakayama-Imaohji H."/>
            <person name="Boudewijins M."/>
            <person name="Van Hoecke F."/>
            <person name="Bernier A.-M."/>
            <person name="Vandamme P."/>
        </authorList>
    </citation>
    <scope>NUCLEOTIDE SEQUENCE [LARGE SCALE GENOMIC DNA]</scope>
    <source>
        <strain evidence="3 4">NML 130210</strain>
    </source>
</reference>
<dbReference type="SMART" id="SM00943">
    <property type="entry name" value="Prim-Pol"/>
    <property type="match status" value="1"/>
</dbReference>